<evidence type="ECO:0000313" key="3">
    <source>
        <dbReference type="Proteomes" id="UP000292235"/>
    </source>
</evidence>
<evidence type="ECO:0008006" key="4">
    <source>
        <dbReference type="Google" id="ProtNLM"/>
    </source>
</evidence>
<keyword evidence="1" id="KW-0812">Transmembrane</keyword>
<dbReference type="KEGG" id="strr:EKD16_03785"/>
<gene>
    <name evidence="2" type="ORF">EKD16_03785</name>
</gene>
<sequence length="133" mass="14150" precursor="true">MRFAVPIALLLDVLCVLAFAVIGRANHAEGLTPAGIGHTAWPFLVALAVGWVAVLPWRPWRNPRSVLSTGPLVWLVTVGGALQLRELSGDGAPLSFTLVTAAFLAATLLGWRGIARLLRRRTGQSTVPEAPPN</sequence>
<dbReference type="InterPro" id="IPR021414">
    <property type="entry name" value="DUF3054"/>
</dbReference>
<reference evidence="2 3" key="1">
    <citation type="submission" date="2019-02" db="EMBL/GenBank/DDBJ databases">
        <authorList>
            <person name="Khodamoradi S."/>
            <person name="Hahnke R.L."/>
            <person name="Kaempfer P."/>
            <person name="Schumann P."/>
            <person name="Rohde M."/>
            <person name="Steinert M."/>
            <person name="Luzhetskyy A."/>
            <person name="Wink J."/>
            <person name="Ruckert C."/>
        </authorList>
    </citation>
    <scope>NUCLEOTIDE SEQUENCE [LARGE SCALE GENOMIC DNA]</scope>
    <source>
        <strain evidence="2 3">M2</strain>
    </source>
</reference>
<dbReference type="Proteomes" id="UP000292235">
    <property type="component" value="Chromosome"/>
</dbReference>
<dbReference type="AlphaFoldDB" id="A0A4P6Q1U1"/>
<organism evidence="2 3">
    <name type="scientific">Streptomonospora litoralis</name>
    <dbReference type="NCBI Taxonomy" id="2498135"/>
    <lineage>
        <taxon>Bacteria</taxon>
        <taxon>Bacillati</taxon>
        <taxon>Actinomycetota</taxon>
        <taxon>Actinomycetes</taxon>
        <taxon>Streptosporangiales</taxon>
        <taxon>Nocardiopsidaceae</taxon>
        <taxon>Streptomonospora</taxon>
    </lineage>
</organism>
<dbReference type="OrthoDB" id="3698172at2"/>
<feature type="transmembrane region" description="Helical" evidence="1">
    <location>
        <begin position="91"/>
        <end position="111"/>
    </location>
</feature>
<protein>
    <recommendedName>
        <fullName evidence="4">DUF3054 domain-containing protein</fullName>
    </recommendedName>
</protein>
<dbReference type="EMBL" id="CP036455">
    <property type="protein sequence ID" value="QBI52567.1"/>
    <property type="molecule type" value="Genomic_DNA"/>
</dbReference>
<keyword evidence="1" id="KW-1133">Transmembrane helix</keyword>
<dbReference type="Pfam" id="PF11255">
    <property type="entry name" value="DUF3054"/>
    <property type="match status" value="1"/>
</dbReference>
<keyword evidence="3" id="KW-1185">Reference proteome</keyword>
<feature type="transmembrane region" description="Helical" evidence="1">
    <location>
        <begin position="36"/>
        <end position="54"/>
    </location>
</feature>
<evidence type="ECO:0000256" key="1">
    <source>
        <dbReference type="SAM" id="Phobius"/>
    </source>
</evidence>
<proteinExistence type="predicted"/>
<name>A0A4P6Q1U1_9ACTN</name>
<keyword evidence="1" id="KW-0472">Membrane</keyword>
<dbReference type="RefSeq" id="WP_131097104.1">
    <property type="nucleotide sequence ID" value="NZ_CP036455.1"/>
</dbReference>
<accession>A0A4P6Q1U1</accession>
<feature type="transmembrane region" description="Helical" evidence="1">
    <location>
        <begin position="66"/>
        <end position="85"/>
    </location>
</feature>
<evidence type="ECO:0000313" key="2">
    <source>
        <dbReference type="EMBL" id="QBI52567.1"/>
    </source>
</evidence>